<gene>
    <name evidence="2" type="ORF">QR680_015833</name>
</gene>
<feature type="transmembrane region" description="Helical" evidence="1">
    <location>
        <begin position="60"/>
        <end position="87"/>
    </location>
</feature>
<evidence type="ECO:0000313" key="2">
    <source>
        <dbReference type="EMBL" id="KAK0401521.1"/>
    </source>
</evidence>
<comment type="caution">
    <text evidence="2">The sequence shown here is derived from an EMBL/GenBank/DDBJ whole genome shotgun (WGS) entry which is preliminary data.</text>
</comment>
<keyword evidence="1" id="KW-0812">Transmembrane</keyword>
<keyword evidence="3" id="KW-1185">Reference proteome</keyword>
<evidence type="ECO:0000313" key="3">
    <source>
        <dbReference type="Proteomes" id="UP001175271"/>
    </source>
</evidence>
<accession>A0AA39LKW5</accession>
<name>A0AA39LKW5_9BILA</name>
<protein>
    <submittedName>
        <fullName evidence="2">Uncharacterized protein</fullName>
    </submittedName>
</protein>
<dbReference type="EMBL" id="JAUCMV010000004">
    <property type="protein sequence ID" value="KAK0401521.1"/>
    <property type="molecule type" value="Genomic_DNA"/>
</dbReference>
<evidence type="ECO:0000256" key="1">
    <source>
        <dbReference type="SAM" id="Phobius"/>
    </source>
</evidence>
<organism evidence="2 3">
    <name type="scientific">Steinernema hermaphroditum</name>
    <dbReference type="NCBI Taxonomy" id="289476"/>
    <lineage>
        <taxon>Eukaryota</taxon>
        <taxon>Metazoa</taxon>
        <taxon>Ecdysozoa</taxon>
        <taxon>Nematoda</taxon>
        <taxon>Chromadorea</taxon>
        <taxon>Rhabditida</taxon>
        <taxon>Tylenchina</taxon>
        <taxon>Panagrolaimomorpha</taxon>
        <taxon>Strongyloidoidea</taxon>
        <taxon>Steinernematidae</taxon>
        <taxon>Steinernema</taxon>
    </lineage>
</organism>
<keyword evidence="1" id="KW-0472">Membrane</keyword>
<reference evidence="2" key="1">
    <citation type="submission" date="2023-06" db="EMBL/GenBank/DDBJ databases">
        <title>Genomic analysis of the entomopathogenic nematode Steinernema hermaphroditum.</title>
        <authorList>
            <person name="Schwarz E.M."/>
            <person name="Heppert J.K."/>
            <person name="Baniya A."/>
            <person name="Schwartz H.T."/>
            <person name="Tan C.-H."/>
            <person name="Antoshechkin I."/>
            <person name="Sternberg P.W."/>
            <person name="Goodrich-Blair H."/>
            <person name="Dillman A.R."/>
        </authorList>
    </citation>
    <scope>NUCLEOTIDE SEQUENCE</scope>
    <source>
        <strain evidence="2">PS9179</strain>
        <tissue evidence="2">Whole animal</tissue>
    </source>
</reference>
<keyword evidence="1" id="KW-1133">Transmembrane helix</keyword>
<feature type="transmembrane region" description="Helical" evidence="1">
    <location>
        <begin position="21"/>
        <end position="40"/>
    </location>
</feature>
<proteinExistence type="predicted"/>
<dbReference type="Proteomes" id="UP001175271">
    <property type="component" value="Unassembled WGS sequence"/>
</dbReference>
<sequence>MFTRRRIQFPGTKTCALMNDIYLLNTAYSAIVGDSIVFVNSSMYVTFQQPMFRNNEHYEAALIVLVVFGIILMSAIAALLVCLHVAVRLTIERGSRALDATPELRLLITPSASLSMGQVV</sequence>
<dbReference type="AlphaFoldDB" id="A0AA39LKW5"/>